<protein>
    <submittedName>
        <fullName evidence="1">Uncharacterized protein</fullName>
    </submittedName>
</protein>
<dbReference type="STRING" id="683260.SAMN05421874_12883"/>
<evidence type="ECO:0000313" key="2">
    <source>
        <dbReference type="Proteomes" id="UP000198683"/>
    </source>
</evidence>
<dbReference type="RefSeq" id="WP_090772119.1">
    <property type="nucleotide sequence ID" value="NZ_FNFB01000028.1"/>
</dbReference>
<organism evidence="1 2">
    <name type="scientific">Nonomuraea maritima</name>
    <dbReference type="NCBI Taxonomy" id="683260"/>
    <lineage>
        <taxon>Bacteria</taxon>
        <taxon>Bacillati</taxon>
        <taxon>Actinomycetota</taxon>
        <taxon>Actinomycetes</taxon>
        <taxon>Streptosporangiales</taxon>
        <taxon>Streptosporangiaceae</taxon>
        <taxon>Nonomuraea</taxon>
    </lineage>
</organism>
<proteinExistence type="predicted"/>
<dbReference type="EMBL" id="FNFB01000028">
    <property type="protein sequence ID" value="SDL74895.1"/>
    <property type="molecule type" value="Genomic_DNA"/>
</dbReference>
<evidence type="ECO:0000313" key="1">
    <source>
        <dbReference type="EMBL" id="SDL74895.1"/>
    </source>
</evidence>
<sequence>MTITPPAPALRVTGKRLDELVDGVINNRLTDVGVAARDRLVQLLDGDGQAADRMINQRVKDVENDPVFRVECDRLPNAILLAALNAAHLANQLAAYLCLYHGLACEVTIDLEQGDGQVIPIEGATSPVFIKVAAPVYNARWQTAEGPREMLRITAERFNARLGIGLARRASLPPGHLSRVWDITVSDATGRDVTSDFPVIHPRRSAGVIPFAEAYVPLDATPARVAAHMERLVERYPDVWKGGLTEDGLGIFHWMNSGFLVEVQTVPEAPAAYTTLPVAIHRINCAALGVPMSSPMDLVERLVRVAEATSVRDRNTIYQLAIGEVTE</sequence>
<dbReference type="AlphaFoldDB" id="A0A1G9MML9"/>
<gene>
    <name evidence="1" type="ORF">SAMN05421874_12883</name>
</gene>
<name>A0A1G9MML9_9ACTN</name>
<dbReference type="Proteomes" id="UP000198683">
    <property type="component" value="Unassembled WGS sequence"/>
</dbReference>
<reference evidence="1 2" key="1">
    <citation type="submission" date="2016-10" db="EMBL/GenBank/DDBJ databases">
        <authorList>
            <person name="de Groot N.N."/>
        </authorList>
    </citation>
    <scope>NUCLEOTIDE SEQUENCE [LARGE SCALE GENOMIC DNA]</scope>
    <source>
        <strain evidence="1 2">CGMCC 4.5681</strain>
    </source>
</reference>
<dbReference type="OrthoDB" id="3518795at2"/>
<keyword evidence="2" id="KW-1185">Reference proteome</keyword>
<accession>A0A1G9MML9</accession>